<dbReference type="InterPro" id="IPR022183">
    <property type="entry name" value="DUF3710"/>
</dbReference>
<dbReference type="eggNOG" id="ENOG502Z90C">
    <property type="taxonomic scope" value="Bacteria"/>
</dbReference>
<evidence type="ECO:0000313" key="3">
    <source>
        <dbReference type="Proteomes" id="UP000031419"/>
    </source>
</evidence>
<dbReference type="Pfam" id="PF12502">
    <property type="entry name" value="DUF3710"/>
    <property type="match status" value="1"/>
</dbReference>
<reference evidence="2 3" key="1">
    <citation type="submission" date="2014-06" db="EMBL/GenBank/DDBJ databases">
        <title>Saccharopolyspora rectivirgula DSM-43113 Genome sequencing.</title>
        <authorList>
            <person name="Barrera C."/>
            <person name="Millon L."/>
            <person name="Rognon B."/>
            <person name="Zaugg C."/>
            <person name="Monod M."/>
        </authorList>
    </citation>
    <scope>NUCLEOTIDE SEQUENCE [LARGE SCALE GENOMIC DNA]</scope>
    <source>
        <strain evidence="2 3">DSM 43113</strain>
    </source>
</reference>
<evidence type="ECO:0000313" key="2">
    <source>
        <dbReference type="EMBL" id="KEI45941.1"/>
    </source>
</evidence>
<evidence type="ECO:0008006" key="4">
    <source>
        <dbReference type="Google" id="ProtNLM"/>
    </source>
</evidence>
<dbReference type="STRING" id="28042.GU90_01715"/>
<comment type="caution">
    <text evidence="2">The sequence shown here is derived from an EMBL/GenBank/DDBJ whole genome shotgun (WGS) entry which is preliminary data.</text>
</comment>
<dbReference type="RefSeq" id="WP_029720938.1">
    <property type="nucleotide sequence ID" value="NZ_JAJUIW010000005.1"/>
</dbReference>
<protein>
    <recommendedName>
        <fullName evidence="4">DUF3710 domain-containing protein</fullName>
    </recommendedName>
</protein>
<feature type="compositionally biased region" description="Acidic residues" evidence="1">
    <location>
        <begin position="18"/>
        <end position="27"/>
    </location>
</feature>
<keyword evidence="3" id="KW-1185">Reference proteome</keyword>
<accession>A0A073B2Z7</accession>
<dbReference type="OrthoDB" id="8480367at2"/>
<gene>
    <name evidence="2" type="ORF">GU90_01715</name>
</gene>
<organism evidence="2 3">
    <name type="scientific">Saccharopolyspora rectivirgula</name>
    <dbReference type="NCBI Taxonomy" id="28042"/>
    <lineage>
        <taxon>Bacteria</taxon>
        <taxon>Bacillati</taxon>
        <taxon>Actinomycetota</taxon>
        <taxon>Actinomycetes</taxon>
        <taxon>Pseudonocardiales</taxon>
        <taxon>Pseudonocardiaceae</taxon>
        <taxon>Saccharopolyspora</taxon>
    </lineage>
</organism>
<dbReference type="Proteomes" id="UP000031419">
    <property type="component" value="Unassembled WGS sequence"/>
</dbReference>
<dbReference type="AlphaFoldDB" id="A0A073B2Z7"/>
<dbReference type="EMBL" id="JNVU01000005">
    <property type="protein sequence ID" value="KEI45941.1"/>
    <property type="molecule type" value="Genomic_DNA"/>
</dbReference>
<sequence length="219" mass="23894">MFRWGRRKKAAEPVVEQGSEDESVVEELPEHGPYDEAEAPEDGLERLDLGSVKFPVPEGAQLQVEVDPSGPVRAVHVVTELGRLTVSAFAAPRSTGVWDEVRAELIGQLQKDGARVRTEPGDWGEEVVADTNKAVLRFVGVDGPRWLVRGVAASPAEHARDCAKTLYKVLDDTIVVRGQEPMPVRAPLPIQLPEQIMRRIQQAQEQGQPQTNGQVGTGG</sequence>
<name>A0A073B2Z7_9PSEU</name>
<evidence type="ECO:0000256" key="1">
    <source>
        <dbReference type="SAM" id="MobiDB-lite"/>
    </source>
</evidence>
<feature type="region of interest" description="Disordered" evidence="1">
    <location>
        <begin position="1"/>
        <end position="42"/>
    </location>
</feature>
<proteinExistence type="predicted"/>